<keyword evidence="2 5" id="KW-0808">Transferase</keyword>
<dbReference type="PANTHER" id="PTHR43464:SF19">
    <property type="entry name" value="UBIQUINONE BIOSYNTHESIS O-METHYLTRANSFERASE, MITOCHONDRIAL"/>
    <property type="match status" value="1"/>
</dbReference>
<evidence type="ECO:0000313" key="5">
    <source>
        <dbReference type="EMBL" id="RIX98771.1"/>
    </source>
</evidence>
<dbReference type="GO" id="GO:0032259">
    <property type="term" value="P:methylation"/>
    <property type="evidence" value="ECO:0007669"/>
    <property type="project" value="UniProtKB-KW"/>
</dbReference>
<reference evidence="6" key="1">
    <citation type="submission" date="2018-09" db="EMBL/GenBank/DDBJ databases">
        <authorList>
            <person name="Tuo L."/>
        </authorList>
    </citation>
    <scope>NUCLEOTIDE SEQUENCE [LARGE SCALE GENOMIC DNA]</scope>
    <source>
        <strain evidence="6">M2BS4Y-1</strain>
    </source>
</reference>
<evidence type="ECO:0000256" key="1">
    <source>
        <dbReference type="ARBA" id="ARBA00022603"/>
    </source>
</evidence>
<keyword evidence="1 5" id="KW-0489">Methyltransferase</keyword>
<dbReference type="SUPFAM" id="SSF48452">
    <property type="entry name" value="TPR-like"/>
    <property type="match status" value="1"/>
</dbReference>
<dbReference type="GO" id="GO:0008757">
    <property type="term" value="F:S-adenosylmethionine-dependent methyltransferase activity"/>
    <property type="evidence" value="ECO:0007669"/>
    <property type="project" value="InterPro"/>
</dbReference>
<comment type="caution">
    <text evidence="5">The sequence shown here is derived from an EMBL/GenBank/DDBJ whole genome shotgun (WGS) entry which is preliminary data.</text>
</comment>
<dbReference type="SUPFAM" id="SSF53335">
    <property type="entry name" value="S-adenosyl-L-methionine-dependent methyltransferases"/>
    <property type="match status" value="1"/>
</dbReference>
<dbReference type="Gene3D" id="3.40.50.150">
    <property type="entry name" value="Vaccinia Virus protein VP39"/>
    <property type="match status" value="1"/>
</dbReference>
<dbReference type="InterPro" id="IPR013216">
    <property type="entry name" value="Methyltransf_11"/>
</dbReference>
<dbReference type="OrthoDB" id="465636at2"/>
<dbReference type="Proteomes" id="UP000265750">
    <property type="component" value="Unassembled WGS sequence"/>
</dbReference>
<gene>
    <name evidence="5" type="ORF">D3218_16445</name>
</gene>
<dbReference type="AlphaFoldDB" id="A0A3A1WHW0"/>
<evidence type="ECO:0000256" key="3">
    <source>
        <dbReference type="ARBA" id="ARBA00022691"/>
    </source>
</evidence>
<dbReference type="InterPro" id="IPR029063">
    <property type="entry name" value="SAM-dependent_MTases_sf"/>
</dbReference>
<dbReference type="PANTHER" id="PTHR43464">
    <property type="entry name" value="METHYLTRANSFERASE"/>
    <property type="match status" value="1"/>
</dbReference>
<dbReference type="Gene3D" id="1.25.40.10">
    <property type="entry name" value="Tetratricopeptide repeat domain"/>
    <property type="match status" value="1"/>
</dbReference>
<proteinExistence type="predicted"/>
<dbReference type="CDD" id="cd02440">
    <property type="entry name" value="AdoMet_MTases"/>
    <property type="match status" value="1"/>
</dbReference>
<keyword evidence="6" id="KW-1185">Reference proteome</keyword>
<feature type="domain" description="Methyltransferase type 11" evidence="4">
    <location>
        <begin position="149"/>
        <end position="240"/>
    </location>
</feature>
<dbReference type="InterPro" id="IPR011990">
    <property type="entry name" value="TPR-like_helical_dom_sf"/>
</dbReference>
<accession>A0A3A1WHW0</accession>
<keyword evidence="3" id="KW-0949">S-adenosyl-L-methionine</keyword>
<dbReference type="EMBL" id="QYRN01000009">
    <property type="protein sequence ID" value="RIX98771.1"/>
    <property type="molecule type" value="Genomic_DNA"/>
</dbReference>
<dbReference type="Pfam" id="PF08241">
    <property type="entry name" value="Methyltransf_11"/>
    <property type="match status" value="1"/>
</dbReference>
<protein>
    <submittedName>
        <fullName evidence="5">Methyltransferase domain-containing protein</fullName>
    </submittedName>
</protein>
<evidence type="ECO:0000256" key="2">
    <source>
        <dbReference type="ARBA" id="ARBA00022679"/>
    </source>
</evidence>
<organism evidence="5 6">
    <name type="scientific">Aureimonas flava</name>
    <dbReference type="NCBI Taxonomy" id="2320271"/>
    <lineage>
        <taxon>Bacteria</taxon>
        <taxon>Pseudomonadati</taxon>
        <taxon>Pseudomonadota</taxon>
        <taxon>Alphaproteobacteria</taxon>
        <taxon>Hyphomicrobiales</taxon>
        <taxon>Aurantimonadaceae</taxon>
        <taxon>Aureimonas</taxon>
    </lineage>
</organism>
<evidence type="ECO:0000259" key="4">
    <source>
        <dbReference type="Pfam" id="PF08241"/>
    </source>
</evidence>
<name>A0A3A1WHW0_9HYPH</name>
<sequence>MRPSQHRSGDDLADRRADYAEAYARAGDPAAAADLMAQAVERAPGWLLGRVRWAELLAEAGDTQAAGEAFRRALDDDGADPYGARLKLARLGAAPVPDAAPPSFVAGLFDQYADGFEDALVRRLGYRVPDELMAMLAASAPGARFAAALDLGCGTGLMGERLRPACGRLDGIDLSAGMLEKARRKRLYDTLMEGDILAAPPLETGAYDLVTAADVLIYLGDLRPVFAHVARLQAPGGWLAVSAERADQAETFVLRPSLRYAHAPAYLHAMLGEAGYAVVAETGGTLRRDRGEAVAGTLIVARRA</sequence>
<evidence type="ECO:0000313" key="6">
    <source>
        <dbReference type="Proteomes" id="UP000265750"/>
    </source>
</evidence>